<dbReference type="EC" id="2.8.3.8" evidence="3"/>
<dbReference type="GO" id="GO:0008775">
    <property type="term" value="F:acetate CoA-transferase activity"/>
    <property type="evidence" value="ECO:0007669"/>
    <property type="project" value="UniProtKB-EC"/>
</dbReference>
<accession>A0A3N1KSS0</accession>
<evidence type="ECO:0000313" key="6">
    <source>
        <dbReference type="Proteomes" id="UP000278222"/>
    </source>
</evidence>
<reference evidence="5 6" key="1">
    <citation type="submission" date="2018-11" db="EMBL/GenBank/DDBJ databases">
        <title>Genomic Encyclopedia of Type Strains, Phase IV (KMG-IV): sequencing the most valuable type-strain genomes for metagenomic binning, comparative biology and taxonomic classification.</title>
        <authorList>
            <person name="Goeker M."/>
        </authorList>
    </citation>
    <scope>NUCLEOTIDE SEQUENCE [LARGE SCALE GENOMIC DNA]</scope>
    <source>
        <strain evidence="5 6">DSM 5900</strain>
    </source>
</reference>
<evidence type="ECO:0000256" key="2">
    <source>
        <dbReference type="ARBA" id="ARBA00022679"/>
    </source>
</evidence>
<dbReference type="InterPro" id="IPR004165">
    <property type="entry name" value="CoA_trans_fam_I"/>
</dbReference>
<comment type="caution">
    <text evidence="5">The sequence shown here is derived from an EMBL/GenBank/DDBJ whole genome shotgun (WGS) entry which is preliminary data.</text>
</comment>
<proteinExistence type="inferred from homology"/>
<evidence type="ECO:0000256" key="1">
    <source>
        <dbReference type="ARBA" id="ARBA00007154"/>
    </source>
</evidence>
<keyword evidence="2 3" id="KW-0808">Transferase</keyword>
<evidence type="ECO:0000256" key="3">
    <source>
        <dbReference type="PIRNR" id="PIRNR000858"/>
    </source>
</evidence>
<dbReference type="Pfam" id="PF01144">
    <property type="entry name" value="CoA_trans"/>
    <property type="match status" value="1"/>
</dbReference>
<comment type="function">
    <text evidence="3">CoA transferase having broad substrate specificity for short-chain acyl-CoA thioesters with the activity decreasing when the length of the carboxylic acid chain exceeds four carbons.</text>
</comment>
<dbReference type="PANTHER" id="PTHR43293:SF1">
    <property type="entry name" value="ACETATE COA-TRANSFERASE YDIF"/>
    <property type="match status" value="1"/>
</dbReference>
<feature type="active site" description="5-glutamyl coenzyme A thioester intermediate" evidence="4">
    <location>
        <position position="321"/>
    </location>
</feature>
<dbReference type="InterPro" id="IPR037171">
    <property type="entry name" value="NagB/RpiA_transferase-like"/>
</dbReference>
<dbReference type="GO" id="GO:0046952">
    <property type="term" value="P:ketone body catabolic process"/>
    <property type="evidence" value="ECO:0007669"/>
    <property type="project" value="InterPro"/>
</dbReference>
<evidence type="ECO:0000313" key="5">
    <source>
        <dbReference type="EMBL" id="ROP81430.1"/>
    </source>
</evidence>
<dbReference type="OrthoDB" id="9805230at2"/>
<dbReference type="PIRSF" id="PIRSF000858">
    <property type="entry name" value="SCOT-t"/>
    <property type="match status" value="1"/>
</dbReference>
<keyword evidence="6" id="KW-1185">Reference proteome</keyword>
<sequence>MKARILTAEEAVHLIGDGRTVIVGGSQGMGVADTVLAAINARYRAEAHPRDLTVIHTTGVGDFDSKGMGWLAEEGLVRRVIGGNYGPQPRFMKLIVANKVEAYNLPQGVLSQLYRAMAAKQPGVLTHVGLDTYMDPRNTGAKMNAVARDELIEVVQAAGREWLLYKSLPADVAILRGTTADEEGNVSLEEEAVTLETLSIAQAVHNNGGIVICQVKRLAPKGHLLPQSVRLPCFLVDALVLDPDAWQTWGSKYDPSLSGQVPRPISTLAPDPLSERRVIARRGAFELHRGAVVNLGVGISTSIPNVCAEEGIDDWFYLTVESGVVGGVPGSGLNFGAAYNPRAILDQAYQFDFYDGGGLDTAFLSFAELDPEGNVNVTKFGNRADGCGGFINISQNAKRVVFMGTLVAGAKYRIGEGMLAILEEGRTRKCVPAVQQVSFSGRRARERSQPVMYVTERAVFRLEPEGVVMTEIAPGLRLAEDVLAHMDFAPAVDPALRTMDARIFREGAMGLANDLPSA</sequence>
<organism evidence="5 6">
    <name type="scientific">Stella humosa</name>
    <dbReference type="NCBI Taxonomy" id="94"/>
    <lineage>
        <taxon>Bacteria</taxon>
        <taxon>Pseudomonadati</taxon>
        <taxon>Pseudomonadota</taxon>
        <taxon>Alphaproteobacteria</taxon>
        <taxon>Rhodospirillales</taxon>
        <taxon>Stellaceae</taxon>
        <taxon>Stella</taxon>
    </lineage>
</organism>
<dbReference type="InterPro" id="IPR014388">
    <property type="entry name" value="3-oxoacid_CoA-transferase"/>
</dbReference>
<evidence type="ECO:0000256" key="4">
    <source>
        <dbReference type="PIRSR" id="PIRSR000858-1"/>
    </source>
</evidence>
<dbReference type="RefSeq" id="WP_123695294.1">
    <property type="nucleotide sequence ID" value="NZ_AP019700.1"/>
</dbReference>
<dbReference type="PANTHER" id="PTHR43293">
    <property type="entry name" value="ACETATE COA-TRANSFERASE YDIF"/>
    <property type="match status" value="1"/>
</dbReference>
<dbReference type="SUPFAM" id="SSF100950">
    <property type="entry name" value="NagB/RpiA/CoA transferase-like"/>
    <property type="match status" value="2"/>
</dbReference>
<protein>
    <recommendedName>
        <fullName evidence="3">Acetate CoA-transferase YdiF</fullName>
        <ecNumber evidence="3">2.8.3.8</ecNumber>
    </recommendedName>
</protein>
<dbReference type="Proteomes" id="UP000278222">
    <property type="component" value="Unassembled WGS sequence"/>
</dbReference>
<dbReference type="EMBL" id="RJKX01000018">
    <property type="protein sequence ID" value="ROP81430.1"/>
    <property type="molecule type" value="Genomic_DNA"/>
</dbReference>
<name>A0A3N1KSS0_9PROT</name>
<dbReference type="SMART" id="SM00882">
    <property type="entry name" value="CoA_trans"/>
    <property type="match status" value="1"/>
</dbReference>
<dbReference type="Gene3D" id="3.40.1080.10">
    <property type="entry name" value="Glutaconate Coenzyme A-transferase"/>
    <property type="match status" value="2"/>
</dbReference>
<gene>
    <name evidence="5" type="ORF">EDC65_5288</name>
</gene>
<comment type="similarity">
    <text evidence="1 3">Belongs to the 3-oxoacid CoA-transferase family.</text>
</comment>
<dbReference type="AlphaFoldDB" id="A0A3N1KSS0"/>
<comment type="catalytic activity">
    <reaction evidence="3">
        <text>an acyl-CoA + acetate = a carboxylate + acetyl-CoA</text>
        <dbReference type="Rhea" id="RHEA:13381"/>
        <dbReference type="ChEBI" id="CHEBI:29067"/>
        <dbReference type="ChEBI" id="CHEBI:30089"/>
        <dbReference type="ChEBI" id="CHEBI:57288"/>
        <dbReference type="ChEBI" id="CHEBI:58342"/>
        <dbReference type="EC" id="2.8.3.8"/>
    </reaction>
</comment>